<dbReference type="Pfam" id="PF03692">
    <property type="entry name" value="CxxCxxCC"/>
    <property type="match status" value="1"/>
</dbReference>
<dbReference type="InterPro" id="IPR005358">
    <property type="entry name" value="Puta_zinc/iron-chelating_dom"/>
</dbReference>
<proteinExistence type="predicted"/>
<dbReference type="eggNOG" id="COG0727">
    <property type="taxonomic scope" value="Bacteria"/>
</dbReference>
<evidence type="ECO:0000313" key="1">
    <source>
        <dbReference type="EMBL" id="GAK58450.1"/>
    </source>
</evidence>
<gene>
    <name evidence="1" type="ORF">U27_05424</name>
</gene>
<dbReference type="EMBL" id="DF820467">
    <property type="protein sequence ID" value="GAK58450.1"/>
    <property type="molecule type" value="Genomic_DNA"/>
</dbReference>
<name>A0A081C1J5_VECG1</name>
<dbReference type="STRING" id="1499967.U27_05424"/>
<evidence type="ECO:0008006" key="3">
    <source>
        <dbReference type="Google" id="ProtNLM"/>
    </source>
</evidence>
<protein>
    <recommendedName>
        <fullName evidence="3">YkgJ family cysteine cluster protein</fullName>
    </recommendedName>
</protein>
<reference evidence="1" key="1">
    <citation type="journal article" date="2015" name="PeerJ">
        <title>First genomic representation of candidate bacterial phylum KSB3 points to enhanced environmental sensing as a trigger of wastewater bulking.</title>
        <authorList>
            <person name="Sekiguchi Y."/>
            <person name="Ohashi A."/>
            <person name="Parks D.H."/>
            <person name="Yamauchi T."/>
            <person name="Tyson G.W."/>
            <person name="Hugenholtz P."/>
        </authorList>
    </citation>
    <scope>NUCLEOTIDE SEQUENCE [LARGE SCALE GENOMIC DNA]</scope>
</reference>
<dbReference type="AlphaFoldDB" id="A0A081C1J5"/>
<dbReference type="Proteomes" id="UP000030661">
    <property type="component" value="Unassembled WGS sequence"/>
</dbReference>
<organism evidence="1">
    <name type="scientific">Vecturithrix granuli</name>
    <dbReference type="NCBI Taxonomy" id="1499967"/>
    <lineage>
        <taxon>Bacteria</taxon>
        <taxon>Candidatus Moduliflexota</taxon>
        <taxon>Candidatus Vecturitrichia</taxon>
        <taxon>Candidatus Vecturitrichales</taxon>
        <taxon>Candidatus Vecturitrichaceae</taxon>
        <taxon>Candidatus Vecturithrix</taxon>
    </lineage>
</organism>
<sequence>MEQVAQLSMLLDRYHALCQYCDDLFQRTVQTYRSQIQCAKGCVECCLLETVVPLEASVIAAYLQSTPAIRGQLCLSDQQQDSYCVFLNNQVCLIYPVRPIICRTHGLPIRYSEHEGIDVCPLNFNNDDLTEIEEEFVLDADVITTNLLRLNLAFCLLTATAETAGERVSLQSLMTNLSKNSTMTSVIPLNS</sequence>
<accession>A0A081C1J5</accession>
<dbReference type="HOGENOM" id="CLU_082366_1_0_0"/>
<keyword evidence="2" id="KW-1185">Reference proteome</keyword>
<evidence type="ECO:0000313" key="2">
    <source>
        <dbReference type="Proteomes" id="UP000030661"/>
    </source>
</evidence>